<dbReference type="InterPro" id="IPR027417">
    <property type="entry name" value="P-loop_NTPase"/>
</dbReference>
<proteinExistence type="inferred from homology"/>
<keyword evidence="10" id="KW-0131">Cell cycle</keyword>
<feature type="coiled-coil region" evidence="12">
    <location>
        <begin position="686"/>
        <end position="720"/>
    </location>
</feature>
<evidence type="ECO:0000256" key="2">
    <source>
        <dbReference type="ARBA" id="ARBA00005231"/>
    </source>
</evidence>
<comment type="caution">
    <text evidence="14">The sequence shown here is derived from an EMBL/GenBank/DDBJ whole genome shotgun (WGS) entry which is preliminary data.</text>
</comment>
<name>A0A4S4N170_9APHY</name>
<evidence type="ECO:0000256" key="3">
    <source>
        <dbReference type="ARBA" id="ARBA00022618"/>
    </source>
</evidence>
<keyword evidence="9 11" id="KW-0539">Nucleus</keyword>
<dbReference type="Proteomes" id="UP000308730">
    <property type="component" value="Unassembled WGS sequence"/>
</dbReference>
<evidence type="ECO:0000256" key="5">
    <source>
        <dbReference type="ARBA" id="ARBA00022776"/>
    </source>
</evidence>
<evidence type="ECO:0000256" key="11">
    <source>
        <dbReference type="PIRNR" id="PIRNR005719"/>
    </source>
</evidence>
<evidence type="ECO:0000256" key="12">
    <source>
        <dbReference type="SAM" id="Coils"/>
    </source>
</evidence>
<feature type="coiled-coil region" evidence="12">
    <location>
        <begin position="960"/>
        <end position="987"/>
    </location>
</feature>
<keyword evidence="4" id="KW-0547">Nucleotide-binding</keyword>
<evidence type="ECO:0000313" key="14">
    <source>
        <dbReference type="EMBL" id="THH32644.1"/>
    </source>
</evidence>
<dbReference type="InterPro" id="IPR010935">
    <property type="entry name" value="SMC_hinge"/>
</dbReference>
<dbReference type="Gene3D" id="1.20.1060.20">
    <property type="match status" value="1"/>
</dbReference>
<dbReference type="EMBL" id="SGPM01000017">
    <property type="protein sequence ID" value="THH32644.1"/>
    <property type="molecule type" value="Genomic_DNA"/>
</dbReference>
<evidence type="ECO:0000256" key="9">
    <source>
        <dbReference type="ARBA" id="ARBA00023242"/>
    </source>
</evidence>
<dbReference type="PIRSF" id="PIRSF005719">
    <property type="entry name" value="SMC"/>
    <property type="match status" value="1"/>
</dbReference>
<dbReference type="SUPFAM" id="SSF75553">
    <property type="entry name" value="Smc hinge domain"/>
    <property type="match status" value="1"/>
</dbReference>
<keyword evidence="15" id="KW-1185">Reference proteome</keyword>
<keyword evidence="5" id="KW-0498">Mitosis</keyword>
<dbReference type="SMART" id="SM00968">
    <property type="entry name" value="SMC_hinge"/>
    <property type="match status" value="1"/>
</dbReference>
<dbReference type="InterPro" id="IPR024704">
    <property type="entry name" value="SMC"/>
</dbReference>
<dbReference type="InterPro" id="IPR027120">
    <property type="entry name" value="Smc2_ABC"/>
</dbReference>
<evidence type="ECO:0000256" key="6">
    <source>
        <dbReference type="ARBA" id="ARBA00022840"/>
    </source>
</evidence>
<comment type="similarity">
    <text evidence="2">Belongs to the SMC family. SMC2 subfamily.</text>
</comment>
<organism evidence="14 15">
    <name type="scientific">Antrodiella citrinella</name>
    <dbReference type="NCBI Taxonomy" id="2447956"/>
    <lineage>
        <taxon>Eukaryota</taxon>
        <taxon>Fungi</taxon>
        <taxon>Dikarya</taxon>
        <taxon>Basidiomycota</taxon>
        <taxon>Agaricomycotina</taxon>
        <taxon>Agaricomycetes</taxon>
        <taxon>Polyporales</taxon>
        <taxon>Steccherinaceae</taxon>
        <taxon>Antrodiella</taxon>
    </lineage>
</organism>
<dbReference type="GO" id="GO:0005694">
    <property type="term" value="C:chromosome"/>
    <property type="evidence" value="ECO:0007669"/>
    <property type="project" value="InterPro"/>
</dbReference>
<evidence type="ECO:0000256" key="4">
    <source>
        <dbReference type="ARBA" id="ARBA00022741"/>
    </source>
</evidence>
<feature type="coiled-coil region" evidence="12">
    <location>
        <begin position="246"/>
        <end position="360"/>
    </location>
</feature>
<dbReference type="OrthoDB" id="10255539at2759"/>
<accession>A0A4S4N170</accession>
<dbReference type="InterPro" id="IPR036277">
    <property type="entry name" value="SMC_hinge_sf"/>
</dbReference>
<dbReference type="GO" id="GO:0007059">
    <property type="term" value="P:chromosome segregation"/>
    <property type="evidence" value="ECO:0007669"/>
    <property type="project" value="UniProtKB-ARBA"/>
</dbReference>
<gene>
    <name evidence="14" type="ORF">EUX98_g1531</name>
</gene>
<keyword evidence="6" id="KW-0067">ATP-binding</keyword>
<keyword evidence="7 12" id="KW-0175">Coiled coil</keyword>
<evidence type="ECO:0000256" key="8">
    <source>
        <dbReference type="ARBA" id="ARBA00023067"/>
    </source>
</evidence>
<reference evidence="14 15" key="1">
    <citation type="submission" date="2019-02" db="EMBL/GenBank/DDBJ databases">
        <title>Genome sequencing of the rare red list fungi Antrodiella citrinella (Flaviporus citrinellus).</title>
        <authorList>
            <person name="Buettner E."/>
            <person name="Kellner H."/>
        </authorList>
    </citation>
    <scope>NUCLEOTIDE SEQUENCE [LARGE SCALE GENOMIC DNA]</scope>
    <source>
        <strain evidence="14 15">DSM 108506</strain>
    </source>
</reference>
<dbReference type="SUPFAM" id="SSF52540">
    <property type="entry name" value="P-loop containing nucleoside triphosphate hydrolases"/>
    <property type="match status" value="1"/>
</dbReference>
<dbReference type="FunFam" id="3.40.50.300:FF:000385">
    <property type="entry name" value="Structural maintenance of chromosomes 2"/>
    <property type="match status" value="1"/>
</dbReference>
<feature type="domain" description="SMC hinge" evidence="13">
    <location>
        <begin position="523"/>
        <end position="644"/>
    </location>
</feature>
<protein>
    <recommendedName>
        <fullName evidence="11">Structural maintenance of chromosomes protein</fullName>
    </recommendedName>
</protein>
<dbReference type="GO" id="GO:0005634">
    <property type="term" value="C:nucleus"/>
    <property type="evidence" value="ECO:0007669"/>
    <property type="project" value="UniProtKB-SubCell"/>
</dbReference>
<dbReference type="Gene3D" id="3.40.50.300">
    <property type="entry name" value="P-loop containing nucleotide triphosphate hydrolases"/>
    <property type="match status" value="2"/>
</dbReference>
<comment type="subcellular location">
    <subcellularLocation>
        <location evidence="1 11">Nucleus</location>
    </subcellularLocation>
</comment>
<evidence type="ECO:0000256" key="1">
    <source>
        <dbReference type="ARBA" id="ARBA00004123"/>
    </source>
</evidence>
<dbReference type="Gene3D" id="3.30.70.1620">
    <property type="match status" value="1"/>
</dbReference>
<dbReference type="SUPFAM" id="SSF90257">
    <property type="entry name" value="Myosin rod fragments"/>
    <property type="match status" value="1"/>
</dbReference>
<dbReference type="PANTHER" id="PTHR43977">
    <property type="entry name" value="STRUCTURAL MAINTENANCE OF CHROMOSOMES PROTEIN 3"/>
    <property type="match status" value="1"/>
</dbReference>
<evidence type="ECO:0000313" key="15">
    <source>
        <dbReference type="Proteomes" id="UP000308730"/>
    </source>
</evidence>
<dbReference type="InterPro" id="IPR003395">
    <property type="entry name" value="RecF/RecN/SMC_N"/>
</dbReference>
<feature type="coiled-coil region" evidence="12">
    <location>
        <begin position="750"/>
        <end position="928"/>
    </location>
</feature>
<evidence type="ECO:0000256" key="10">
    <source>
        <dbReference type="ARBA" id="ARBA00023306"/>
    </source>
</evidence>
<dbReference type="GO" id="GO:0051301">
    <property type="term" value="P:cell division"/>
    <property type="evidence" value="ECO:0007669"/>
    <property type="project" value="UniProtKB-KW"/>
</dbReference>
<dbReference type="Gene3D" id="1.10.287.1490">
    <property type="match status" value="1"/>
</dbReference>
<evidence type="ECO:0000259" key="13">
    <source>
        <dbReference type="SMART" id="SM00968"/>
    </source>
</evidence>
<dbReference type="GO" id="GO:0030261">
    <property type="term" value="P:chromosome condensation"/>
    <property type="evidence" value="ECO:0007669"/>
    <property type="project" value="UniProtKB-KW"/>
</dbReference>
<dbReference type="CDD" id="cd03273">
    <property type="entry name" value="ABC_SMC2_euk"/>
    <property type="match status" value="1"/>
</dbReference>
<dbReference type="Pfam" id="PF02463">
    <property type="entry name" value="SMC_N"/>
    <property type="match status" value="1"/>
</dbReference>
<evidence type="ECO:0000256" key="7">
    <source>
        <dbReference type="ARBA" id="ARBA00023054"/>
    </source>
</evidence>
<dbReference type="GO" id="GO:0005524">
    <property type="term" value="F:ATP binding"/>
    <property type="evidence" value="ECO:0007669"/>
    <property type="project" value="UniProtKB-KW"/>
</dbReference>
<keyword evidence="3" id="KW-0132">Cell division</keyword>
<dbReference type="Pfam" id="PF06470">
    <property type="entry name" value="SMC_hinge"/>
    <property type="match status" value="1"/>
</dbReference>
<dbReference type="GO" id="GO:0016887">
    <property type="term" value="F:ATP hydrolysis activity"/>
    <property type="evidence" value="ECO:0007669"/>
    <property type="project" value="InterPro"/>
</dbReference>
<dbReference type="FunFam" id="1.20.1060.20:FF:000005">
    <property type="entry name" value="Structural maintenance of chromosomes 2"/>
    <property type="match status" value="1"/>
</dbReference>
<dbReference type="AlphaFoldDB" id="A0A4S4N170"/>
<keyword evidence="8" id="KW-0226">DNA condensation</keyword>
<sequence length="1193" mass="133415">MRIEELVLEGFKSYPVRTQIIGWDDSFNAITGLNGSGKSNILDAICFVLGITNMSSMRAANQQDLIYKRGQAGITKASVTIVFDNSDRESSPVGLENCKQITVTRQIALPNITKYLLNGHKSQQHTIQTLFQSVQLNINNPNFLIMQGRITKVLNMRPQEILGMVEEAAGTRMFEERKDKAKKTMGKKEKRVQEITSLLVEEITPKLDTLRAEKRSFIEYQKSVSKLERIGRMLRAWEWTEGKARAEAKEAEIDEKEAEIRKVQKGKARCTKEIESAEKEAQNVAAQREKEMKKGGKFKKLEEEALELGKVVEKIRTQAELKHGSIKDEETRVQGLLDELEEAKRSLSEKQKQVHDLTTAHNAVKGKHTELQTALSNSEELLQTLLTGLTSGSSTTTGGGYMGQLADARGRVAQAATEHEQGVKKLANSEKELTHLQQRWKEVEREAGDGKRQLESMRVEVEKFSKQVLQTGWTAEREQEVEGALRDAKAAVRQFTEARDAVKQRLANLNFDYTAPSANFDRRQVKGLVATLVSLKPVDFNKATALEITAGGRLYNVVVDNERVGKELLQNGRLKKRVTIIPLNKISTFQVSAQKIAAANRLAPGKVNLALSLVGYPQEVASAMAYVFGDALVCDDAESAKLVTFSPQVGGVKSVTLDGDVYDPSGTLSGGSAPNSSGILIKVQDLLEAERKLGEARGRLEVLEKDYEREREGRERWKKLAKELDIKQHEMHLVEEQDGASNASRLAADVEGCKKSIADLTAAIEAAQERQKVAKADCKKLERDMEEFKNNKEGKIEQLKADVSKQKAALQKHAVVVKTQQKEVQTAVLELEQLEKDIQSAEEEITEARKGIEKLNKELAKLEETRDANMAAHAKAENKLSEERATLTRFDNELKELETTIKEKKQAISDADLQIQQLEHDIVNLGKEQASAVNFVSGLEKQYEWIAEEYENFGKPGSLYDFESENMNQLRSEADKLEAKQKGMKKKINPKVINMIDSVEKKEASLKKMLGTVLKDKEKIEQTIEELDRYKMDALEKTWTKVNGDFGGIFAELLPGNFAKLQPPDGKDLMHGLEVKVQLGTVWKQSLTELSGGQRSLIALSLIMSLLQFKPAPMYILDEIDAALDLSHTQHIGQLFRTRFKGSQFIVVSLKEGLFTNANVLFRTRFRDGTSIVERTAQRSTSSLYASESGSRG</sequence>